<evidence type="ECO:0000313" key="3">
    <source>
        <dbReference type="EMBL" id="OKL48698.1"/>
    </source>
</evidence>
<feature type="compositionally biased region" description="Basic and acidic residues" evidence="1">
    <location>
        <begin position="1"/>
        <end position="29"/>
    </location>
</feature>
<gene>
    <name evidence="3" type="ORF">BM477_05750</name>
</gene>
<evidence type="ECO:0000256" key="2">
    <source>
        <dbReference type="SAM" id="Phobius"/>
    </source>
</evidence>
<dbReference type="EMBL" id="MPDM01000005">
    <property type="protein sequence ID" value="OKL48698.1"/>
    <property type="molecule type" value="Genomic_DNA"/>
</dbReference>
<keyword evidence="2" id="KW-0812">Transmembrane</keyword>
<keyword evidence="2" id="KW-1133">Transmembrane helix</keyword>
<protein>
    <submittedName>
        <fullName evidence="3">Uncharacterized protein</fullName>
    </submittedName>
</protein>
<keyword evidence="2" id="KW-0472">Membrane</keyword>
<dbReference type="AlphaFoldDB" id="A0A1Q5PMB3"/>
<organism evidence="3 4">
    <name type="scientific">Boudabousia marimammalium</name>
    <dbReference type="NCBI Taxonomy" id="156892"/>
    <lineage>
        <taxon>Bacteria</taxon>
        <taxon>Bacillati</taxon>
        <taxon>Actinomycetota</taxon>
        <taxon>Actinomycetes</taxon>
        <taxon>Actinomycetales</taxon>
        <taxon>Actinomycetaceae</taxon>
        <taxon>Boudabousia</taxon>
    </lineage>
</organism>
<feature type="transmembrane region" description="Helical" evidence="2">
    <location>
        <begin position="138"/>
        <end position="161"/>
    </location>
</feature>
<feature type="compositionally biased region" description="Basic residues" evidence="1">
    <location>
        <begin position="91"/>
        <end position="105"/>
    </location>
</feature>
<dbReference type="Proteomes" id="UP000186465">
    <property type="component" value="Unassembled WGS sequence"/>
</dbReference>
<feature type="compositionally biased region" description="Low complexity" evidence="1">
    <location>
        <begin position="51"/>
        <end position="66"/>
    </location>
</feature>
<sequence>MWERAQQMEREAQEREAKRASRPRPRSDRPAPSMRSEADRLQESARRGRAPKAGATARPTARPAGKSKARPTPSIKGSGPRAADRAPRTPSARRRPTANRPRPKKPQSGGARDWLAGSRLLGWTVPKQPFHSLHWFEWGAWVLLYLGIALMVIAAIVIGIFRMDDSGAEDPQQVEARSTTEVPVQVYRCELSDLDVSVKLPSTQLDHGKPVKFALMLSNKSDYPCNLEASPNELGVKIVSGPAQVYDPKTCGEDTSDVILIAGRSTVEYGVQWDGHSRDGQCKVGDWAEPGTYVATPFIKGDLGTPAAPFVIK</sequence>
<keyword evidence="4" id="KW-1185">Reference proteome</keyword>
<evidence type="ECO:0000256" key="1">
    <source>
        <dbReference type="SAM" id="MobiDB-lite"/>
    </source>
</evidence>
<feature type="region of interest" description="Disordered" evidence="1">
    <location>
        <begin position="1"/>
        <end position="113"/>
    </location>
</feature>
<comment type="caution">
    <text evidence="3">The sequence shown here is derived from an EMBL/GenBank/DDBJ whole genome shotgun (WGS) entry which is preliminary data.</text>
</comment>
<dbReference type="STRING" id="156892.BM477_05750"/>
<name>A0A1Q5PMB3_9ACTO</name>
<proteinExistence type="predicted"/>
<accession>A0A1Q5PMB3</accession>
<reference evidence="4" key="1">
    <citation type="submission" date="2016-11" db="EMBL/GenBank/DDBJ databases">
        <title>Actinomyces gypaetusis sp. nov. isolated from Gypaetus barbatus in Qinghai Tibet Plateau China.</title>
        <authorList>
            <person name="Meng X."/>
        </authorList>
    </citation>
    <scope>NUCLEOTIDE SEQUENCE [LARGE SCALE GENOMIC DNA]</scope>
    <source>
        <strain evidence="4">DSM 15383</strain>
    </source>
</reference>
<feature type="compositionally biased region" description="Basic and acidic residues" evidence="1">
    <location>
        <begin position="36"/>
        <end position="46"/>
    </location>
</feature>
<evidence type="ECO:0000313" key="4">
    <source>
        <dbReference type="Proteomes" id="UP000186465"/>
    </source>
</evidence>